<gene>
    <name evidence="3" type="ORF">ACFPC0_22745</name>
</gene>
<dbReference type="PANTHER" id="PTHR42824:SF1">
    <property type="entry name" value="GLUTAMINE AMIDOTRANSFERASE YAFJ-RELATED"/>
    <property type="match status" value="1"/>
</dbReference>
<evidence type="ECO:0000313" key="3">
    <source>
        <dbReference type="EMBL" id="MFC4330551.1"/>
    </source>
</evidence>
<dbReference type="PROSITE" id="PS51278">
    <property type="entry name" value="GATASE_TYPE_2"/>
    <property type="match status" value="1"/>
</dbReference>
<dbReference type="RefSeq" id="WP_381741487.1">
    <property type="nucleotide sequence ID" value="NZ_JBHSDP010000024.1"/>
</dbReference>
<protein>
    <submittedName>
        <fullName evidence="3">Class II glutamine amidotransferase</fullName>
    </submittedName>
</protein>
<dbReference type="InterPro" id="IPR029055">
    <property type="entry name" value="Ntn_hydrolases_N"/>
</dbReference>
<reference evidence="4" key="1">
    <citation type="journal article" date="2019" name="Int. J. Syst. Evol. Microbiol.">
        <title>The Global Catalogue of Microorganisms (GCM) 10K type strain sequencing project: providing services to taxonomists for standard genome sequencing and annotation.</title>
        <authorList>
            <consortium name="The Broad Institute Genomics Platform"/>
            <consortium name="The Broad Institute Genome Sequencing Center for Infectious Disease"/>
            <person name="Wu L."/>
            <person name="Ma J."/>
        </authorList>
    </citation>
    <scope>NUCLEOTIDE SEQUENCE [LARGE SCALE GENOMIC DNA]</scope>
    <source>
        <strain evidence="4">PCU 347</strain>
    </source>
</reference>
<comment type="caution">
    <text evidence="3">The sequence shown here is derived from an EMBL/GenBank/DDBJ whole genome shotgun (WGS) entry which is preliminary data.</text>
</comment>
<sequence length="261" mass="28149">MCRLLGVVSRAAAPLSSLLAEDITPFLALACEHGDGWGIASLTADGTVAAAKEPAAADRSERFLPTLCGTRTDAALLHLRMASPGLPVRAENTHPFGDTVVGFAHNGDFTPVTCLDEVIGEERLARAEGRTDSERFYLATRRRIDASMTPPRALLATAADIRARATSSASLNCLLLTPRALYAYAAHDPGSDVVRRRGEDFFALKYRRSADRVVIASTGWPQASPRWTTVPEGQVLEIRRHDLSTVLHADRTLQPGVQPPS</sequence>
<name>A0ABV8TJH7_9ACTN</name>
<dbReference type="Proteomes" id="UP001595824">
    <property type="component" value="Unassembled WGS sequence"/>
</dbReference>
<dbReference type="EMBL" id="JBHSDP010000024">
    <property type="protein sequence ID" value="MFC4330551.1"/>
    <property type="molecule type" value="Genomic_DNA"/>
</dbReference>
<evidence type="ECO:0000256" key="1">
    <source>
        <dbReference type="ARBA" id="ARBA00022962"/>
    </source>
</evidence>
<evidence type="ECO:0000313" key="4">
    <source>
        <dbReference type="Proteomes" id="UP001595824"/>
    </source>
</evidence>
<feature type="domain" description="Glutamine amidotransferase type-2" evidence="2">
    <location>
        <begin position="2"/>
        <end position="241"/>
    </location>
</feature>
<proteinExistence type="predicted"/>
<evidence type="ECO:0000259" key="2">
    <source>
        <dbReference type="PROSITE" id="PS51278"/>
    </source>
</evidence>
<accession>A0ABV8TJH7</accession>
<organism evidence="3 4">
    <name type="scientific">Streptomyces andamanensis</name>
    <dbReference type="NCBI Taxonomy" id="1565035"/>
    <lineage>
        <taxon>Bacteria</taxon>
        <taxon>Bacillati</taxon>
        <taxon>Actinomycetota</taxon>
        <taxon>Actinomycetes</taxon>
        <taxon>Kitasatosporales</taxon>
        <taxon>Streptomycetaceae</taxon>
        <taxon>Streptomyces</taxon>
    </lineage>
</organism>
<dbReference type="PANTHER" id="PTHR42824">
    <property type="entry name" value="GLUTAMINE AMIDOTRANSFERASE"/>
    <property type="match status" value="1"/>
</dbReference>
<keyword evidence="4" id="KW-1185">Reference proteome</keyword>
<keyword evidence="1 3" id="KW-0315">Glutamine amidotransferase</keyword>
<dbReference type="InterPro" id="IPR017932">
    <property type="entry name" value="GATase_2_dom"/>
</dbReference>
<dbReference type="InterPro" id="IPR026869">
    <property type="entry name" value="EgtC-like"/>
</dbReference>
<dbReference type="Gene3D" id="3.60.20.10">
    <property type="entry name" value="Glutamine Phosphoribosylpyrophosphate, subunit 1, domain 1"/>
    <property type="match status" value="1"/>
</dbReference>
<dbReference type="Pfam" id="PF13230">
    <property type="entry name" value="GATase_4"/>
    <property type="match status" value="1"/>
</dbReference>
<dbReference type="SUPFAM" id="SSF56235">
    <property type="entry name" value="N-terminal nucleophile aminohydrolases (Ntn hydrolases)"/>
    <property type="match status" value="1"/>
</dbReference>